<evidence type="ECO:0000256" key="6">
    <source>
        <dbReference type="ARBA" id="ARBA00022764"/>
    </source>
</evidence>
<gene>
    <name evidence="8" type="ordered locus">Amico_1818</name>
</gene>
<dbReference type="eggNOG" id="COG3131">
    <property type="taxonomic scope" value="Bacteria"/>
</dbReference>
<dbReference type="GO" id="GO:0030288">
    <property type="term" value="C:outer membrane-bounded periplasmic space"/>
    <property type="evidence" value="ECO:0007669"/>
    <property type="project" value="TreeGrafter"/>
</dbReference>
<evidence type="ECO:0000256" key="3">
    <source>
        <dbReference type="ARBA" id="ARBA00009284"/>
    </source>
</evidence>
<keyword evidence="6" id="KW-0574">Periplasm</keyword>
<dbReference type="Pfam" id="PF04349">
    <property type="entry name" value="MdoG"/>
    <property type="match status" value="1"/>
</dbReference>
<comment type="similarity">
    <text evidence="3">Belongs to the OpgD/OpgG family.</text>
</comment>
<dbReference type="GO" id="GO:0051274">
    <property type="term" value="P:beta-glucan biosynthetic process"/>
    <property type="evidence" value="ECO:0007669"/>
    <property type="project" value="TreeGrafter"/>
</dbReference>
<dbReference type="InterPro" id="IPR011013">
    <property type="entry name" value="Gal_mutarotase_sf_dom"/>
</dbReference>
<dbReference type="GO" id="GO:0003824">
    <property type="term" value="F:catalytic activity"/>
    <property type="evidence" value="ECO:0007669"/>
    <property type="project" value="InterPro"/>
</dbReference>
<dbReference type="PANTHER" id="PTHR30504:SF4">
    <property type="entry name" value="GLUCANS BIOSYNTHESIS PROTEIN G"/>
    <property type="match status" value="1"/>
</dbReference>
<reference evidence="8 9" key="1">
    <citation type="journal article" date="2010" name="Stand. Genomic Sci.">
        <title>Complete genome sequence of Aminobacterium colombiense type strain (ALA-1).</title>
        <authorList>
            <person name="Chertkov O."/>
            <person name="Sikorski J."/>
            <person name="Brambilla E."/>
            <person name="Lapidus A."/>
            <person name="Copeland A."/>
            <person name="Glavina Del Rio T."/>
            <person name="Nolan M."/>
            <person name="Lucas S."/>
            <person name="Tice H."/>
            <person name="Cheng J.F."/>
            <person name="Han C."/>
            <person name="Detter J.C."/>
            <person name="Bruce D."/>
            <person name="Tapia R."/>
            <person name="Goodwin L."/>
            <person name="Pitluck S."/>
            <person name="Liolios K."/>
            <person name="Ivanova N."/>
            <person name="Mavromatis K."/>
            <person name="Ovchinnikova G."/>
            <person name="Pati A."/>
            <person name="Chen A."/>
            <person name="Palaniappan K."/>
            <person name="Land M."/>
            <person name="Hauser L."/>
            <person name="Chang Y.J."/>
            <person name="Jeffries C.D."/>
            <person name="Spring S."/>
            <person name="Rohde M."/>
            <person name="Goker M."/>
            <person name="Bristow J."/>
            <person name="Eisen J.A."/>
            <person name="Markowitz V."/>
            <person name="Hugenholtz P."/>
            <person name="Kyrpides N.C."/>
            <person name="Klenk H.P."/>
        </authorList>
    </citation>
    <scope>NUCLEOTIDE SEQUENCE [LARGE SCALE GENOMIC DNA]</scope>
    <source>
        <strain evidence="9">DSM 12261 / ALA-1</strain>
    </source>
</reference>
<dbReference type="SUPFAM" id="SSF81296">
    <property type="entry name" value="E set domains"/>
    <property type="match status" value="1"/>
</dbReference>
<evidence type="ECO:0000256" key="2">
    <source>
        <dbReference type="ARBA" id="ARBA00005001"/>
    </source>
</evidence>
<dbReference type="PIRSF" id="PIRSF006281">
    <property type="entry name" value="MdoG"/>
    <property type="match status" value="1"/>
</dbReference>
<evidence type="ECO:0000313" key="9">
    <source>
        <dbReference type="Proteomes" id="UP000002366"/>
    </source>
</evidence>
<name>D5EH99_AMICL</name>
<protein>
    <recommendedName>
        <fullName evidence="4">Glucans biosynthesis protein G</fullName>
    </recommendedName>
</protein>
<dbReference type="UniPathway" id="UPA00637"/>
<dbReference type="GO" id="GO:0030246">
    <property type="term" value="F:carbohydrate binding"/>
    <property type="evidence" value="ECO:0007669"/>
    <property type="project" value="InterPro"/>
</dbReference>
<dbReference type="InterPro" id="IPR013783">
    <property type="entry name" value="Ig-like_fold"/>
</dbReference>
<feature type="domain" description="Glucan biosynthesis periplasmic MdoG C-terminal" evidence="7">
    <location>
        <begin position="36"/>
        <end position="513"/>
    </location>
</feature>
<dbReference type="PANTHER" id="PTHR30504">
    <property type="entry name" value="GLUCANS BIOSYNTHESIS PROTEIN"/>
    <property type="match status" value="1"/>
</dbReference>
<dbReference type="Proteomes" id="UP000002366">
    <property type="component" value="Chromosome"/>
</dbReference>
<dbReference type="Gene3D" id="2.70.98.10">
    <property type="match status" value="1"/>
</dbReference>
<comment type="pathway">
    <text evidence="2">Glycan metabolism; osmoregulated periplasmic glucan (OPG) biosynthesis.</text>
</comment>
<dbReference type="SUPFAM" id="SSF74650">
    <property type="entry name" value="Galactose mutarotase-like"/>
    <property type="match status" value="1"/>
</dbReference>
<evidence type="ECO:0000256" key="5">
    <source>
        <dbReference type="ARBA" id="ARBA00022729"/>
    </source>
</evidence>
<dbReference type="InterPro" id="IPR014718">
    <property type="entry name" value="GH-type_carb-bd"/>
</dbReference>
<evidence type="ECO:0000256" key="4">
    <source>
        <dbReference type="ARBA" id="ARBA00015376"/>
    </source>
</evidence>
<dbReference type="FunFam" id="2.70.98.10:FF:000001">
    <property type="entry name" value="Glucans biosynthesis protein G"/>
    <property type="match status" value="1"/>
</dbReference>
<keyword evidence="9" id="KW-1185">Reference proteome</keyword>
<accession>D5EH99</accession>
<organism evidence="8 9">
    <name type="scientific">Aminobacterium colombiense (strain DSM 12261 / ALA-1)</name>
    <dbReference type="NCBI Taxonomy" id="572547"/>
    <lineage>
        <taxon>Bacteria</taxon>
        <taxon>Thermotogati</taxon>
        <taxon>Synergistota</taxon>
        <taxon>Synergistia</taxon>
        <taxon>Synergistales</taxon>
        <taxon>Aminobacteriaceae</taxon>
        <taxon>Aminobacterium</taxon>
    </lineage>
</organism>
<evidence type="ECO:0000259" key="7">
    <source>
        <dbReference type="Pfam" id="PF04349"/>
    </source>
</evidence>
<comment type="subcellular location">
    <subcellularLocation>
        <location evidence="1">Periplasm</location>
    </subcellularLocation>
</comment>
<dbReference type="InterPro" id="IPR007444">
    <property type="entry name" value="Glucan_biosyn_MdoG_C"/>
</dbReference>
<dbReference type="Gene3D" id="2.60.40.10">
    <property type="entry name" value="Immunoglobulins"/>
    <property type="match status" value="1"/>
</dbReference>
<dbReference type="KEGG" id="aco:Amico_1818"/>
<dbReference type="EMBL" id="CP001997">
    <property type="protein sequence ID" value="ADE57931.1"/>
    <property type="molecule type" value="Genomic_DNA"/>
</dbReference>
<sequence>MSHPKRYLVSLTLLINILTVPIPLFCAVQEEVGLAFVNHKAEGLALRPFEDPRGSVPKLLMELSYDQWRDIRFRPEKALWKEEKLPFSLQFFHLGMFYDRAVQINIVDKGKAVQFPFSTDLFDYGQNQIDLKKLPPNLGFAGFRIHFPINRPGYDDEVAVFLGASYFRAVAKNQQYGLSARGMAIDTASPTGEEFPWFKEFWLVKPTSRSSSLIVYALLDSPSCTGAYKFTITPGEETQMDVTCNIFKRKDMNKIGIAPSTSMFFYGETENGRPGDFRPEVHDSDGLLMETNGGKWIWRPLANPSRLLISRYKDVDVKGFGLMQRDLNFDHYLDLEARYEKRPSLWITPQNDWGEGHVELVEIPSDSEINDNIVAYWVPEPNGKLSFAYSMKWLTPHMDKDKPARAAHTRLVTEKEEGVYRFIIDFEGKELNAIPAETGLASDITVEGDAFLIERQLLKNPATTGWRLSFKIAVPVEKLKSIVPDRKPIVKLTAFLKKGENIPEPLTEIWTYDFRP</sequence>
<evidence type="ECO:0000313" key="8">
    <source>
        <dbReference type="EMBL" id="ADE57931.1"/>
    </source>
</evidence>
<dbReference type="AlphaFoldDB" id="D5EH99"/>
<proteinExistence type="inferred from homology"/>
<dbReference type="HOGENOM" id="CLU_023403_2_0_0"/>
<dbReference type="STRING" id="572547.Amico_1818"/>
<dbReference type="InterPro" id="IPR014438">
    <property type="entry name" value="Glucan_biosyn_MdoG/MdoD"/>
</dbReference>
<dbReference type="InterPro" id="IPR014756">
    <property type="entry name" value="Ig_E-set"/>
</dbReference>
<keyword evidence="5" id="KW-0732">Signal</keyword>
<evidence type="ECO:0000256" key="1">
    <source>
        <dbReference type="ARBA" id="ARBA00004418"/>
    </source>
</evidence>